<dbReference type="PANTHER" id="PTHR22878">
    <property type="entry name" value="DYNEIN HEAVY CHAIN 6, AXONEMAL-LIKE-RELATED"/>
    <property type="match status" value="1"/>
</dbReference>
<evidence type="ECO:0000256" key="12">
    <source>
        <dbReference type="ARBA" id="ARBA00023069"/>
    </source>
</evidence>
<dbReference type="Gene3D" id="1.20.58.1120">
    <property type="match status" value="1"/>
</dbReference>
<organism evidence="19 20">
    <name type="scientific">Xenopus laevis</name>
    <name type="common">African clawed frog</name>
    <dbReference type="NCBI Taxonomy" id="8355"/>
    <lineage>
        <taxon>Eukaryota</taxon>
        <taxon>Metazoa</taxon>
        <taxon>Chordata</taxon>
        <taxon>Craniata</taxon>
        <taxon>Vertebrata</taxon>
        <taxon>Euteleostomi</taxon>
        <taxon>Amphibia</taxon>
        <taxon>Batrachia</taxon>
        <taxon>Anura</taxon>
        <taxon>Pipoidea</taxon>
        <taxon>Pipidae</taxon>
        <taxon>Xenopodinae</taxon>
        <taxon>Xenopus</taxon>
        <taxon>Xenopus</taxon>
    </lineage>
</organism>
<name>A0A8J0UQR8_XENLA</name>
<dbReference type="InterPro" id="IPR042222">
    <property type="entry name" value="Dynein_2_N"/>
</dbReference>
<evidence type="ECO:0000256" key="15">
    <source>
        <dbReference type="ARBA" id="ARBA00023273"/>
    </source>
</evidence>
<dbReference type="GO" id="GO:0005858">
    <property type="term" value="C:axonemal dynein complex"/>
    <property type="evidence" value="ECO:0007669"/>
    <property type="project" value="UniProtKB-ARBA"/>
</dbReference>
<dbReference type="Pfam" id="PF12775">
    <property type="entry name" value="AAA_7"/>
    <property type="match status" value="1"/>
</dbReference>
<comment type="similarity">
    <text evidence="3">Belongs to the dynein heavy chain family.</text>
</comment>
<dbReference type="Pfam" id="PF18198">
    <property type="entry name" value="AAA_lid_11"/>
    <property type="match status" value="1"/>
</dbReference>
<sequence length="4210" mass="480657">MDGSEKPKILQRGAFTQAAPFKEEKFHRHVSDSIANNYSPAARDFSTYYVYKLNSLNECTEQNRVENVTGFRFPKNVNPELRTVKKKVHKQKDPGSWNEDHCEFFSNAATGGAECQLENSVSSNCIPAFDLGLRNSEPLPPIQKQINTKEKRQPPIQCTDTLRQKNEGDCHFQSINEPVWIADCSKYLSPSRSFRLLSTSSDNAENLGVHWPQSLSQNKGSHSSSPPAIEEQGELEGNKLCAHPVIYPVSQYRQMKMENRFPDLEDSKRRHDAPTKAVLSVVFPPSNYSTHGLSRPGTPAKGHTARYYKVIEESIDPCMVTPLSQEWLQGIYSYIPAELCKVYNKSLQCLTKEAEDNYTSAIKKSILDYILLDPEEQQRLGIEISPKISQSAGRKTFPWRENVRSACNKLKNRLHITHPIMPAILLNFYSKYESFRLVDIDNILNAAPMMLDTFVNHICLVAKEKSELLQELWLKDCCDIVNRNRENIETMMPQDDEGLRRRRMDHLFCSLATLMSNLLRNIVEASLNDLVKMIETYRKGNRYEGNQPSDELWYPVKPHLIMIFMKPFLNESDVSFNPSVEEIVCGLDNVVESLVIGTQQIPRIENFLFQAIDNLKIKYISSVQIHEEIVLSAKARIKIVIEKNLYGPNRYSFIYKPYLYLLSPVTEKRLESLTNQDVSLNIYRREIDHMKTLASDIASFPVYISMEMFMLDCSETNQRMIDHTRQLTNIIINKVAATSEKFNRKICQQYDGIVTKITTIEESTFALVKLQDYVDQLRIVDLLEIKDKLAIAAETLLFLNDYAPLSKEDIILNGNTFSWPERIIPIIKSSETRLQRAHDAALAKLSQWQKDFSKRLADVAVEVKEFQRKERMSEAAAYVQKLNAINGKIQESIEERALINKEEVLLETGQISAFNQIEEICKLKEPYETLWATAVQFTAKYGQWMNGSFLQVNAEEVEEEVQNLWKASYRLTKVFYHPDLHGPLKVATTIKTKLEKFKINMPLITALCTPGIKPRHWSLISEKVGFNITPHESTSLLEVLQFGLEKYLDELNQISSQASKEYGLEKALNKMKTDWENVCFIFSPYKDRNVHVLAAVDDIQVLLEDHIVKTTTMKSSPFIAPFEKEILTWESKLWLMQEVLDSWLKVQMAWLYLEPIFGSEDIRNQIPVEGKKFEIVDANWRLIMKESVKEANAIRVILQPQMLDRLKEAELLLDDIQKGLNDYLEKKRLFFPRFFFLSNDELLEILSETKDPLRVQPHLKKCFEGIAKLTFNGNKEITHMESAENEKVELVLRIMPSKANGLVEKWLHEVEKTMKTSLQEVMTQSITAYGETLRKKWVLNWPGQVVLASSMVHWTMEVSQAIMQKAGLQTYLNECSEQIEDIVNLVRGMLTKMERITLGALITSDVHARDVVCSLNTRDVTSTSDFSWIAQLRYYWEDKNVIVRMVTTNVPYGYEYLGNCGRLVLTPLTDRCFRTLMGALQLNLGGAPEGPAGTGKTETCKDLARAVAKQCVVFNCSDGLDYKAMGKFFKGLAQSGAWACFDEFNRIELEVLSVVAQQIQTIQRAISEQAQTFIFEGTEMCLDPSCTVFITMNPGYAGRAELPDNLKVLFRTVAMMVPDYALIAEISLYSMGFVAARSLAAKIVATYRLCSEQLSSQHHYDYGMRAVKSVLTAAGNLKVKFPTEKEDLLMLRSIYDVNLPKFLSHDIPLFDSIISDLFPGVVLPTSDHGSLEVSVGEIARKMNLQPVPCFIKKIIQIYEMMLVRHGFMLIGSPLGGKTSALKVLAGVLKDLEEKGLMDEHGVDYIFMNPKAVSIGELYGRFDPVSHEWSDGVLANVFRNHATSLTKGRKWCIFDGPVDAVWVENMNTVLDDNKKLCLMSGEIIQMSPQQNMIFEVLDLEQASPATVSRCGMIYMEAKDLGWEPLTESWLVSLPIKLSAEQKQIIQMMCKWLLPACLDFVEKKCKFVIKTTSMHLTMSMLKIYECLLANLSAADSGIDNKSVVVDNLEETNAKSFHDVTYRKKEDIINMLVAYGFFAVIWSVGGVLNSDSKLCFSEFLKNICDMDSVYPKPQGLHIPKVIHLPKAESIYDIVLFTKKLSSWCTWKDLVIPTKIEDAIKKLDDKDMQLTLNDIIVSTPGTAMQMYFLEMLLLQDKPLLFVAPTGTGKTVITNSFLRQLPQEKYVVCQINFSVQTTANQTQDIFLTKLERRKKRVYGAPLGKRAFVFVDDLNMPAKEKYGAQPPIELLRQWIDHGYWFDRNDTSTIEIKDMSIVLAMAPPGGGRHAVTPRFLRHFNVLSIDAFNDETMKSIFQPIVDWHFSSGFDTSLKRYSRILVWATMDVYRQVSQTFLPMPSKSHYIFSLRDFARVIQGVILLKPAQVPQSSAGGQKLMRLWIHEVYRVFCDRLTTCQDRQEFFQIVKNVVQSQFKEKLTPLFAHLVIGREIRDDDMRSLFFGDYMVPQTAEKTEKCYNEIMDMEELKICMENYLQKFNASCKTSMNLVMFHFAIEHISRISRILRLPCGHGLLIGIGGTGRQSATKLAAFMSDFEFYQVSIQKTYTVVEWKDDLKRVFRAAGQNGTPTVFLLADHQIKDESFLEDINMILSTGDVPSLFNNEEKLEVLEKMSQLLPASESQVENTQSELYSKFKNGIRRNLHIVLAFSPTGHAFRDHLQHFPSLVNCCTIDWFQAWPEDALEKVANHFLDDVEMSQEIRKEAVFMCQHFHQTVIALSTRFFESLQRHIYVTSTSYLELIKTFKNLLERKRLELLSSKNRYVVGLEKLDFASSQIAIMQQELTELKPMLIERSSETEELVNIIADETLEVEAVKSLVEADEATANRAAQEAKAIKEECEQKLSVAIPALNAAIAALDTLKASDITLLKTMQNPPSGVRLTLAAICILKGIKPEKKVDPNGKAIDDFWPASKKMLGDMKFLDSLKEFDKDNIPPKVITQIRRDFISNPEFQPAVIKNVSSACEGLCSWVRAIEIYDKVAKIVAPKRQRLEAAEADFRIHMEKLKIKRAELKEVSDKLEVLQEQLSQKLVEKRVLEENIELTKLKLDRAEKLINGLGGEKERWTNIAMHLEDTYQNIVGDLLLSAGVVAYLGSFTPKFRQEILKDWFKMCKDKHIPVSDGFALSSTLGDPVKIMEWQFHGLPKDNFSVENAIIVTSAQRWPLMIDPQGQANKWIKNLEKLNKIQVCKASDTDYLRTVGNSIQFGTPVLIENISEELDPILEPVLLRQTFKQSGMEYIHLGEALIHYSRDFKLYMTTRLRNPHYLPEVSVKVTLINFVITPTGLEDQLLTILAAEEKPDLEDKKNQLYLEGANIRKQLKEIEDQILEVLSLSQGNILEDERAIDILSSSKKLSQEIHEKQEITTKTEKQIDETRDGYRPVANYSSVIFFVISNLEYIDFMYQYSLAWFINLYINAIKKSKSSNNLHERILNLNDYFTNSIYEHVCRSLFEKHKLLFSFLLCVGLQKNRGLVNDKEWYFLLTGGVALEMPRTNPDPSWLKDKSWGEILRLSTLPLFTGLDDHVCSHLAEWKKIYDSPLPNEMEWPDPWEDLLTSFQKLLLLRCIRPDKVIPAVQQFVTEKIGPAYIDPPTFDLQHSYLDSSPSTPLIFILSPGADPLELLIKFAEEQEMSGVNLQTISLGQGQGPIARSMIEKAAEDGTWVILQNCHLATSWLADLEQICEEVITDSEKTKPTFRLWLTSYPSQNFPVSVLQNGVKMTNEPPKGLRANLLKSYLSDPISNPLFFNGCNKPEVWRRLLFGLCFFHALIQERRAYGSLGWNIPYEFNDSDLKISAKQLQMFLSEYNEAPLEAVTYLTGECNYGGRVTDEHDRRLLLSLLDMFFCTSIITEDQYKFSPSGKYFALCNGTYDSYVEYIKGLPLNTDPEVFGLHINGNITKEQKETAELFDGILTTLPKETSGVGKSSSEIVQELTADILSKIPADFNVEEVMIRYPTQYTESMNTVLVHELLRFNRLTSTIRMTLQDLNKAISGLSVMSNELDDLFSSMIVGKVPALWSAKSYPSLKPLGGYITDLLLRLNFFKGWIEQGTPKVFWISGFYFTQSFLTGALQNYARKYKTPIDLLGLRFRVTEHESPTEIVDSPSDGIYISGLYMEGARWDREKRVIGESFPKVLYESVPIICLIPGEKMEEAESYYRCPVYKTSARRGELSTTGHSTNYVLSISLATEEPPNHWVNRGVACLCQLDY</sequence>
<dbReference type="FunFam" id="3.10.490.20:FF:000001">
    <property type="entry name" value="dynein heavy chain 7, axonemal"/>
    <property type="match status" value="1"/>
</dbReference>
<dbReference type="InterPro" id="IPR013602">
    <property type="entry name" value="Dynein_heavy_linker"/>
</dbReference>
<dbReference type="InterPro" id="IPR043160">
    <property type="entry name" value="Dynein_C_barrel"/>
</dbReference>
<dbReference type="PANTHER" id="PTHR22878:SF72">
    <property type="entry name" value="DYNEIN HEAVY CHAIN 3, AXONEMAL"/>
    <property type="match status" value="1"/>
</dbReference>
<dbReference type="InterPro" id="IPR026983">
    <property type="entry name" value="DHC"/>
</dbReference>
<keyword evidence="15" id="KW-0966">Cell projection</keyword>
<dbReference type="InterPro" id="IPR043157">
    <property type="entry name" value="Dynein_AAA1S"/>
</dbReference>
<dbReference type="GO" id="GO:0007018">
    <property type="term" value="P:microtubule-based movement"/>
    <property type="evidence" value="ECO:0007669"/>
    <property type="project" value="InterPro"/>
</dbReference>
<evidence type="ECO:0000256" key="10">
    <source>
        <dbReference type="ARBA" id="ARBA00023017"/>
    </source>
</evidence>
<dbReference type="Gene3D" id="3.20.180.20">
    <property type="entry name" value="Dynein heavy chain, N-terminal domain 2"/>
    <property type="match status" value="1"/>
</dbReference>
<dbReference type="Pfam" id="PF18199">
    <property type="entry name" value="Dynein_C"/>
    <property type="match status" value="1"/>
</dbReference>
<dbReference type="Pfam" id="PF17857">
    <property type="entry name" value="AAA_lid_1"/>
    <property type="match status" value="1"/>
</dbReference>
<dbReference type="InterPro" id="IPR042228">
    <property type="entry name" value="Dynein_linker_3"/>
</dbReference>
<feature type="domain" description="AAA+ ATPase" evidence="18">
    <location>
        <begin position="2151"/>
        <end position="2298"/>
    </location>
</feature>
<keyword evidence="8" id="KW-0067">ATP-binding</keyword>
<dbReference type="Gene3D" id="1.20.920.20">
    <property type="match status" value="1"/>
</dbReference>
<dbReference type="Proteomes" id="UP000186698">
    <property type="component" value="Chromosome 3L"/>
</dbReference>
<dbReference type="Pfam" id="PF08393">
    <property type="entry name" value="DHC_N2"/>
    <property type="match status" value="1"/>
</dbReference>
<dbReference type="OrthoDB" id="5593012at2759"/>
<dbReference type="FunFam" id="3.40.50.300:FF:000044">
    <property type="entry name" value="Dynein heavy chain 5, axonemal"/>
    <property type="match status" value="1"/>
</dbReference>
<feature type="region of interest" description="Disordered" evidence="17">
    <location>
        <begin position="212"/>
        <end position="231"/>
    </location>
</feature>
<evidence type="ECO:0000256" key="11">
    <source>
        <dbReference type="ARBA" id="ARBA00023054"/>
    </source>
</evidence>
<dbReference type="FunFam" id="3.40.50.300:FF:000362">
    <property type="entry name" value="Dynein, axonemal, heavy chain 6"/>
    <property type="match status" value="1"/>
</dbReference>
<keyword evidence="12" id="KW-0969">Cilium</keyword>
<keyword evidence="10" id="KW-0243">Dynein</keyword>
<evidence type="ECO:0000256" key="7">
    <source>
        <dbReference type="ARBA" id="ARBA00022741"/>
    </source>
</evidence>
<evidence type="ECO:0000256" key="9">
    <source>
        <dbReference type="ARBA" id="ARBA00022846"/>
    </source>
</evidence>
<dbReference type="InterPro" id="IPR042219">
    <property type="entry name" value="AAA_lid_11_sf"/>
</dbReference>
<dbReference type="InterPro" id="IPR035699">
    <property type="entry name" value="AAA_6"/>
</dbReference>
<dbReference type="GO" id="GO:0051959">
    <property type="term" value="F:dynein light intermediate chain binding"/>
    <property type="evidence" value="ECO:0007669"/>
    <property type="project" value="InterPro"/>
</dbReference>
<evidence type="ECO:0000256" key="3">
    <source>
        <dbReference type="ARBA" id="ARBA00008887"/>
    </source>
</evidence>
<dbReference type="InterPro" id="IPR027417">
    <property type="entry name" value="P-loop_NTPase"/>
</dbReference>
<dbReference type="GO" id="GO:0031514">
    <property type="term" value="C:motile cilium"/>
    <property type="evidence" value="ECO:0007669"/>
    <property type="project" value="UniProtKB-SubCell"/>
</dbReference>
<accession>A0A8J0UQR8</accession>
<dbReference type="Gene3D" id="1.20.140.100">
    <property type="entry name" value="Dynein heavy chain, N-terminal domain 2"/>
    <property type="match status" value="1"/>
</dbReference>
<dbReference type="Gene3D" id="1.10.8.720">
    <property type="entry name" value="Region D6 of dynein motor"/>
    <property type="match status" value="1"/>
</dbReference>
<gene>
    <name evidence="20" type="primary">LOC108711038</name>
</gene>
<dbReference type="FunFam" id="1.10.8.710:FF:000004">
    <property type="entry name" value="Dynein axonemal heavy chain 6"/>
    <property type="match status" value="1"/>
</dbReference>
<dbReference type="Gene3D" id="1.10.8.1220">
    <property type="match status" value="1"/>
</dbReference>
<dbReference type="FunFam" id="1.10.8.720:FF:000001">
    <property type="entry name" value="dynein heavy chain 7, axonemal"/>
    <property type="match status" value="1"/>
</dbReference>
<dbReference type="FunFam" id="1.20.58.1120:FF:000005">
    <property type="entry name" value="Dynein, axonemal, heavy chain 12"/>
    <property type="match status" value="1"/>
</dbReference>
<evidence type="ECO:0000256" key="17">
    <source>
        <dbReference type="SAM" id="MobiDB-lite"/>
    </source>
</evidence>
<feature type="coiled-coil region" evidence="16">
    <location>
        <begin position="3009"/>
        <end position="3060"/>
    </location>
</feature>
<dbReference type="Gene3D" id="3.10.490.20">
    <property type="match status" value="1"/>
</dbReference>
<dbReference type="Gene3D" id="1.10.287.2620">
    <property type="match status" value="1"/>
</dbReference>
<dbReference type="Gene3D" id="1.10.472.130">
    <property type="match status" value="1"/>
</dbReference>
<dbReference type="Gene3D" id="1.20.1270.280">
    <property type="match status" value="1"/>
</dbReference>
<dbReference type="Pfam" id="PF12780">
    <property type="entry name" value="AAA_8"/>
    <property type="match status" value="1"/>
</dbReference>
<dbReference type="GeneID" id="108711038"/>
<dbReference type="InterPro" id="IPR004273">
    <property type="entry name" value="Dynein_heavy_D6_P-loop"/>
</dbReference>
<dbReference type="SUPFAM" id="SSF52540">
    <property type="entry name" value="P-loop containing nucleoside triphosphate hydrolases"/>
    <property type="match status" value="4"/>
</dbReference>
<evidence type="ECO:0000256" key="14">
    <source>
        <dbReference type="ARBA" id="ARBA00023212"/>
    </source>
</evidence>
<evidence type="ECO:0000313" key="19">
    <source>
        <dbReference type="Proteomes" id="UP000186698"/>
    </source>
</evidence>
<evidence type="ECO:0000256" key="1">
    <source>
        <dbReference type="ARBA" id="ARBA00004230"/>
    </source>
</evidence>
<dbReference type="FunFam" id="3.20.180.20:FF:000003">
    <property type="entry name" value="Dynein heavy chain 12, axonemal"/>
    <property type="match status" value="1"/>
</dbReference>
<dbReference type="InterPro" id="IPR024317">
    <property type="entry name" value="Dynein_heavy_chain_D4_dom"/>
</dbReference>
<dbReference type="InterPro" id="IPR024743">
    <property type="entry name" value="Dynein_HC_stalk"/>
</dbReference>
<dbReference type="Pfam" id="PF03028">
    <property type="entry name" value="Dynein_heavy"/>
    <property type="match status" value="1"/>
</dbReference>
<keyword evidence="19" id="KW-1185">Reference proteome</keyword>
<dbReference type="InterPro" id="IPR003593">
    <property type="entry name" value="AAA+_ATPase"/>
</dbReference>
<feature type="compositionally biased region" description="Polar residues" evidence="17">
    <location>
        <begin position="213"/>
        <end position="226"/>
    </location>
</feature>
<dbReference type="FunFam" id="3.40.50.300:FF:001328">
    <property type="entry name" value="Dynein heavy chain 6, axonemal"/>
    <property type="match status" value="1"/>
</dbReference>
<keyword evidence="4" id="KW-0963">Cytoplasm</keyword>
<dbReference type="FunFam" id="3.40.50.300:FF:002141">
    <property type="entry name" value="Dynein heavy chain"/>
    <property type="match status" value="1"/>
</dbReference>
<dbReference type="Pfam" id="PF17852">
    <property type="entry name" value="Dynein_AAA_lid"/>
    <property type="match status" value="1"/>
</dbReference>
<dbReference type="SMART" id="SM00382">
    <property type="entry name" value="AAA"/>
    <property type="match status" value="2"/>
</dbReference>
<feature type="domain" description="AAA+ ATPase" evidence="18">
    <location>
        <begin position="1482"/>
        <end position="1621"/>
    </location>
</feature>
<dbReference type="GO" id="GO:0045505">
    <property type="term" value="F:dynein intermediate chain binding"/>
    <property type="evidence" value="ECO:0007669"/>
    <property type="project" value="InterPro"/>
</dbReference>
<dbReference type="RefSeq" id="XP_018107850.1">
    <property type="nucleotide sequence ID" value="XM_018252361.2"/>
</dbReference>
<keyword evidence="13" id="KW-0505">Motor protein</keyword>
<keyword evidence="7" id="KW-0547">Nucleotide-binding</keyword>
<evidence type="ECO:0000256" key="8">
    <source>
        <dbReference type="ARBA" id="ARBA00022840"/>
    </source>
</evidence>
<dbReference type="FunFam" id="1.20.140.100:FF:000004">
    <property type="entry name" value="Dynein axonemal heavy chain 6"/>
    <property type="match status" value="1"/>
</dbReference>
<dbReference type="Gene3D" id="1.20.920.30">
    <property type="match status" value="1"/>
</dbReference>
<dbReference type="GO" id="GO:0005524">
    <property type="term" value="F:ATP binding"/>
    <property type="evidence" value="ECO:0007669"/>
    <property type="project" value="UniProtKB-KW"/>
</dbReference>
<dbReference type="KEGG" id="xla:108711038"/>
<dbReference type="FunFam" id="3.40.50.300:FF:000223">
    <property type="entry name" value="Dynein heavy chain 3, axonemal"/>
    <property type="match status" value="1"/>
</dbReference>
<evidence type="ECO:0000256" key="4">
    <source>
        <dbReference type="ARBA" id="ARBA00022490"/>
    </source>
</evidence>
<dbReference type="Gene3D" id="3.40.50.300">
    <property type="entry name" value="P-loop containing nucleotide triphosphate hydrolases"/>
    <property type="match status" value="5"/>
</dbReference>
<dbReference type="Pfam" id="PF12777">
    <property type="entry name" value="MT"/>
    <property type="match status" value="1"/>
</dbReference>
<keyword evidence="11 16" id="KW-0175">Coiled coil</keyword>
<dbReference type="Pfam" id="PF12781">
    <property type="entry name" value="AAA_9"/>
    <property type="match status" value="1"/>
</dbReference>
<keyword evidence="5" id="KW-0493">Microtubule</keyword>
<dbReference type="Pfam" id="PF12774">
    <property type="entry name" value="AAA_6"/>
    <property type="match status" value="1"/>
</dbReference>
<evidence type="ECO:0000256" key="13">
    <source>
        <dbReference type="ARBA" id="ARBA00023175"/>
    </source>
</evidence>
<dbReference type="FunFam" id="1.20.920.30:FF:000002">
    <property type="entry name" value="Dynein axonemal heavy chain 3"/>
    <property type="match status" value="1"/>
</dbReference>
<dbReference type="InterPro" id="IPR035706">
    <property type="entry name" value="AAA_9"/>
</dbReference>
<dbReference type="FunFam" id="1.20.920.20:FF:000006">
    <property type="entry name" value="Dynein, axonemal, heavy chain 6"/>
    <property type="match status" value="1"/>
</dbReference>
<dbReference type="FunFam" id="1.10.8.1220:FF:000001">
    <property type="entry name" value="Dynein axonemal heavy chain 5"/>
    <property type="match status" value="1"/>
</dbReference>
<keyword evidence="14" id="KW-0206">Cytoskeleton</keyword>
<dbReference type="InterPro" id="IPR041228">
    <property type="entry name" value="Dynein_C"/>
</dbReference>
<protein>
    <submittedName>
        <fullName evidence="20">Dynein heavy chain 3, axonemal isoform X1</fullName>
    </submittedName>
</protein>
<dbReference type="InterPro" id="IPR041466">
    <property type="entry name" value="Dynein_AAA5_ext"/>
</dbReference>
<dbReference type="FunFam" id="1.10.287.2620:FF:000002">
    <property type="entry name" value="Dynein heavy chain 2, axonemal"/>
    <property type="match status" value="1"/>
</dbReference>
<evidence type="ECO:0000256" key="16">
    <source>
        <dbReference type="SAM" id="Coils"/>
    </source>
</evidence>
<keyword evidence="6" id="KW-0677">Repeat</keyword>
<evidence type="ECO:0000256" key="6">
    <source>
        <dbReference type="ARBA" id="ARBA00022737"/>
    </source>
</evidence>
<reference evidence="20" key="1">
    <citation type="submission" date="2025-08" db="UniProtKB">
        <authorList>
            <consortium name="RefSeq"/>
        </authorList>
    </citation>
    <scope>IDENTIFICATION</scope>
    <source>
        <strain evidence="20">J_2021</strain>
        <tissue evidence="20">Erythrocytes</tissue>
    </source>
</reference>
<dbReference type="Gene3D" id="1.10.8.710">
    <property type="match status" value="1"/>
</dbReference>
<evidence type="ECO:0000256" key="5">
    <source>
        <dbReference type="ARBA" id="ARBA00022701"/>
    </source>
</evidence>
<dbReference type="Gene3D" id="6.10.140.1060">
    <property type="match status" value="1"/>
</dbReference>
<proteinExistence type="inferred from homology"/>
<dbReference type="GO" id="GO:0005874">
    <property type="term" value="C:microtubule"/>
    <property type="evidence" value="ECO:0007669"/>
    <property type="project" value="UniProtKB-KW"/>
</dbReference>
<evidence type="ECO:0000259" key="18">
    <source>
        <dbReference type="SMART" id="SM00382"/>
    </source>
</evidence>
<evidence type="ECO:0000256" key="2">
    <source>
        <dbReference type="ARBA" id="ARBA00004430"/>
    </source>
</evidence>
<keyword evidence="9" id="KW-0282">Flagellum</keyword>
<dbReference type="InterPro" id="IPR041589">
    <property type="entry name" value="DNAH3_AAA_lid_1"/>
</dbReference>
<dbReference type="GO" id="GO:0008569">
    <property type="term" value="F:minus-end-directed microtubule motor activity"/>
    <property type="evidence" value="ECO:0007669"/>
    <property type="project" value="InterPro"/>
</dbReference>
<dbReference type="FunFam" id="1.20.1270.280:FF:000059">
    <property type="entry name" value="Predicted protein"/>
    <property type="match status" value="1"/>
</dbReference>
<comment type="subcellular location">
    <subcellularLocation>
        <location evidence="1">Cell projection</location>
        <location evidence="1">Cilium</location>
        <location evidence="1">Flagellum</location>
    </subcellularLocation>
    <subcellularLocation>
        <location evidence="2">Cytoplasm</location>
        <location evidence="2">Cytoskeleton</location>
        <location evidence="2">Cilium axoneme</location>
    </subcellularLocation>
</comment>
<dbReference type="InterPro" id="IPR041658">
    <property type="entry name" value="AAA_lid_11"/>
</dbReference>
<evidence type="ECO:0000313" key="20">
    <source>
        <dbReference type="RefSeq" id="XP_018107850.1"/>
    </source>
</evidence>